<sequence>MIGHRRRAASVMALLTTALLSVPSPRAEARTLDALTRCRLGGGPDWSQTVDVQGNGGGSVPTGTNPPNILNHGDVFMVRPLLGDRVRINLWGTNYGPDGNATAAPSGWPFPGRFQFSEILRFNNNPGGWVGDPDQATAFPGCRRWEGGLPVRFLFYVNDPETWDNGGRWATSVHIWRGP</sequence>
<evidence type="ECO:0008006" key="4">
    <source>
        <dbReference type="Google" id="ProtNLM"/>
    </source>
</evidence>
<protein>
    <recommendedName>
        <fullName evidence="4">Secreted protein</fullName>
    </recommendedName>
</protein>
<dbReference type="Proteomes" id="UP001612741">
    <property type="component" value="Unassembled WGS sequence"/>
</dbReference>
<keyword evidence="1" id="KW-0732">Signal</keyword>
<feature type="signal peptide" evidence="1">
    <location>
        <begin position="1"/>
        <end position="29"/>
    </location>
</feature>
<organism evidence="2 3">
    <name type="scientific">Nonomuraea typhae</name>
    <dbReference type="NCBI Taxonomy" id="2603600"/>
    <lineage>
        <taxon>Bacteria</taxon>
        <taxon>Bacillati</taxon>
        <taxon>Actinomycetota</taxon>
        <taxon>Actinomycetes</taxon>
        <taxon>Streptosporangiales</taxon>
        <taxon>Streptosporangiaceae</taxon>
        <taxon>Nonomuraea</taxon>
    </lineage>
</organism>
<feature type="chain" id="PRO_5046481225" description="Secreted protein" evidence="1">
    <location>
        <begin position="30"/>
        <end position="179"/>
    </location>
</feature>
<proteinExistence type="predicted"/>
<accession>A0ABW7Z564</accession>
<name>A0ABW7Z564_9ACTN</name>
<evidence type="ECO:0000256" key="1">
    <source>
        <dbReference type="SAM" id="SignalP"/>
    </source>
</evidence>
<comment type="caution">
    <text evidence="2">The sequence shown here is derived from an EMBL/GenBank/DDBJ whole genome shotgun (WGS) entry which is preliminary data.</text>
</comment>
<reference evidence="2 3" key="1">
    <citation type="submission" date="2024-10" db="EMBL/GenBank/DDBJ databases">
        <title>The Natural Products Discovery Center: Release of the First 8490 Sequenced Strains for Exploring Actinobacteria Biosynthetic Diversity.</title>
        <authorList>
            <person name="Kalkreuter E."/>
            <person name="Kautsar S.A."/>
            <person name="Yang D."/>
            <person name="Bader C.D."/>
            <person name="Teijaro C.N."/>
            <person name="Fluegel L."/>
            <person name="Davis C.M."/>
            <person name="Simpson J.R."/>
            <person name="Lauterbach L."/>
            <person name="Steele A.D."/>
            <person name="Gui C."/>
            <person name="Meng S."/>
            <person name="Li G."/>
            <person name="Viehrig K."/>
            <person name="Ye F."/>
            <person name="Su P."/>
            <person name="Kiefer A.F."/>
            <person name="Nichols A."/>
            <person name="Cepeda A.J."/>
            <person name="Yan W."/>
            <person name="Fan B."/>
            <person name="Jiang Y."/>
            <person name="Adhikari A."/>
            <person name="Zheng C.-J."/>
            <person name="Schuster L."/>
            <person name="Cowan T.M."/>
            <person name="Smanski M.J."/>
            <person name="Chevrette M.G."/>
            <person name="De Carvalho L.P.S."/>
            <person name="Shen B."/>
        </authorList>
    </citation>
    <scope>NUCLEOTIDE SEQUENCE [LARGE SCALE GENOMIC DNA]</scope>
    <source>
        <strain evidence="2 3">NPDC050545</strain>
    </source>
</reference>
<dbReference type="RefSeq" id="WP_397088830.1">
    <property type="nucleotide sequence ID" value="NZ_JBITGY010000011.1"/>
</dbReference>
<evidence type="ECO:0000313" key="2">
    <source>
        <dbReference type="EMBL" id="MFI6503057.1"/>
    </source>
</evidence>
<dbReference type="EMBL" id="JBITGY010000011">
    <property type="protein sequence ID" value="MFI6503057.1"/>
    <property type="molecule type" value="Genomic_DNA"/>
</dbReference>
<gene>
    <name evidence="2" type="ORF">ACIBG2_37145</name>
</gene>
<keyword evidence="3" id="KW-1185">Reference proteome</keyword>
<evidence type="ECO:0000313" key="3">
    <source>
        <dbReference type="Proteomes" id="UP001612741"/>
    </source>
</evidence>